<dbReference type="AlphaFoldDB" id="A0A9D2FSG1"/>
<gene>
    <name evidence="1" type="ORF">H9809_08545</name>
</gene>
<proteinExistence type="predicted"/>
<reference evidence="1" key="2">
    <citation type="submission" date="2021-04" db="EMBL/GenBank/DDBJ databases">
        <authorList>
            <person name="Gilroy R."/>
        </authorList>
    </citation>
    <scope>NUCLEOTIDE SEQUENCE</scope>
    <source>
        <strain evidence="1">1068</strain>
    </source>
</reference>
<dbReference type="EMBL" id="DXBG01000197">
    <property type="protein sequence ID" value="HIZ65927.1"/>
    <property type="molecule type" value="Genomic_DNA"/>
</dbReference>
<evidence type="ECO:0000313" key="1">
    <source>
        <dbReference type="EMBL" id="HIZ65927.1"/>
    </source>
</evidence>
<sequence length="129" mass="14289">MATTSVCKIEIADVKKDIYTPKTVIGSLFLYGTQKKLPIGQQSAQSYAVPFPFLIIFYNNVPGLLLFSPAPPESAAINTCYSQAARQLRFSSQEIVFFFPQNAASQKNPARAIHAQLLPIQQLHPHKNP</sequence>
<accession>A0A9D2FSG1</accession>
<organism evidence="1 2">
    <name type="scientific">Candidatus Blautia pullicola</name>
    <dbReference type="NCBI Taxonomy" id="2838498"/>
    <lineage>
        <taxon>Bacteria</taxon>
        <taxon>Bacillati</taxon>
        <taxon>Bacillota</taxon>
        <taxon>Clostridia</taxon>
        <taxon>Lachnospirales</taxon>
        <taxon>Lachnospiraceae</taxon>
        <taxon>Blautia</taxon>
    </lineage>
</organism>
<dbReference type="Proteomes" id="UP000824056">
    <property type="component" value="Unassembled WGS sequence"/>
</dbReference>
<comment type="caution">
    <text evidence="1">The sequence shown here is derived from an EMBL/GenBank/DDBJ whole genome shotgun (WGS) entry which is preliminary data.</text>
</comment>
<reference evidence="1" key="1">
    <citation type="journal article" date="2021" name="PeerJ">
        <title>Extensive microbial diversity within the chicken gut microbiome revealed by metagenomics and culture.</title>
        <authorList>
            <person name="Gilroy R."/>
            <person name="Ravi A."/>
            <person name="Getino M."/>
            <person name="Pursley I."/>
            <person name="Horton D.L."/>
            <person name="Alikhan N.F."/>
            <person name="Baker D."/>
            <person name="Gharbi K."/>
            <person name="Hall N."/>
            <person name="Watson M."/>
            <person name="Adriaenssens E.M."/>
            <person name="Foster-Nyarko E."/>
            <person name="Jarju S."/>
            <person name="Secka A."/>
            <person name="Antonio M."/>
            <person name="Oren A."/>
            <person name="Chaudhuri R.R."/>
            <person name="La Ragione R."/>
            <person name="Hildebrand F."/>
            <person name="Pallen M.J."/>
        </authorList>
    </citation>
    <scope>NUCLEOTIDE SEQUENCE</scope>
    <source>
        <strain evidence="1">1068</strain>
    </source>
</reference>
<evidence type="ECO:0000313" key="2">
    <source>
        <dbReference type="Proteomes" id="UP000824056"/>
    </source>
</evidence>
<protein>
    <submittedName>
        <fullName evidence="1">Uncharacterized protein</fullName>
    </submittedName>
</protein>
<name>A0A9D2FSG1_9FIRM</name>